<evidence type="ECO:0000256" key="1">
    <source>
        <dbReference type="SAM" id="MobiDB-lite"/>
    </source>
</evidence>
<feature type="compositionally biased region" description="Polar residues" evidence="1">
    <location>
        <begin position="158"/>
        <end position="174"/>
    </location>
</feature>
<evidence type="ECO:0000313" key="3">
    <source>
        <dbReference type="Proteomes" id="UP000521943"/>
    </source>
</evidence>
<reference evidence="2 3" key="1">
    <citation type="submission" date="2020-07" db="EMBL/GenBank/DDBJ databases">
        <title>Comparative genomics of pyrophilous fungi reveals a link between fire events and developmental genes.</title>
        <authorList>
            <consortium name="DOE Joint Genome Institute"/>
            <person name="Steindorff A.S."/>
            <person name="Carver A."/>
            <person name="Calhoun S."/>
            <person name="Stillman K."/>
            <person name="Liu H."/>
            <person name="Lipzen A."/>
            <person name="Pangilinan J."/>
            <person name="Labutti K."/>
            <person name="Bruns T.D."/>
            <person name="Grigoriev I.V."/>
        </authorList>
    </citation>
    <scope>NUCLEOTIDE SEQUENCE [LARGE SCALE GENOMIC DNA]</scope>
    <source>
        <strain evidence="2 3">CBS 144469</strain>
    </source>
</reference>
<evidence type="ECO:0000313" key="2">
    <source>
        <dbReference type="EMBL" id="KAF6761357.1"/>
    </source>
</evidence>
<comment type="caution">
    <text evidence="2">The sequence shown here is derived from an EMBL/GenBank/DDBJ whole genome shotgun (WGS) entry which is preliminary data.</text>
</comment>
<feature type="compositionally biased region" description="Polar residues" evidence="1">
    <location>
        <begin position="40"/>
        <end position="54"/>
    </location>
</feature>
<feature type="compositionally biased region" description="Low complexity" evidence="1">
    <location>
        <begin position="25"/>
        <end position="39"/>
    </location>
</feature>
<feature type="compositionally biased region" description="Polar residues" evidence="1">
    <location>
        <begin position="1"/>
        <end position="18"/>
    </location>
</feature>
<feature type="compositionally biased region" description="Polar residues" evidence="1">
    <location>
        <begin position="88"/>
        <end position="103"/>
    </location>
</feature>
<dbReference type="AlphaFoldDB" id="A0A8H6MEU6"/>
<feature type="compositionally biased region" description="Basic residues" evidence="1">
    <location>
        <begin position="176"/>
        <end position="186"/>
    </location>
</feature>
<feature type="compositionally biased region" description="Polar residues" evidence="1">
    <location>
        <begin position="117"/>
        <end position="131"/>
    </location>
</feature>
<proteinExistence type="predicted"/>
<dbReference type="OrthoDB" id="10329200at2759"/>
<sequence length="289" mass="30553">MPQSTFHNSFSPLLTSKSYKGLGMSRSTPTPSQLQQPTTAQEAESNPSRVSPRTNRNKRAGTPAQSTTTPTAKQPTAASGKGHKNGKSPGNGSNQQPSASPNATRPAPQGKGKASQGAATSDNMQTSASPNATRPAPPAKGKGKATQGAATSGKGPGNVSNMQPTASPNATPPVSRTKRKGRKAKHPVAAGPSGVTGSGKGSNDQVAGEVTVASDETVEGWWPSRKFISPLNGDNDLYPERMDKWEQLPRAWEPEDRAQAIAYLYEIRPEWLSLFNDYVEQERGLWKAP</sequence>
<protein>
    <submittedName>
        <fullName evidence="2">Uncharacterized protein</fullName>
    </submittedName>
</protein>
<dbReference type="EMBL" id="JACGCI010000010">
    <property type="protein sequence ID" value="KAF6761357.1"/>
    <property type="molecule type" value="Genomic_DNA"/>
</dbReference>
<organism evidence="2 3">
    <name type="scientific">Ephemerocybe angulata</name>
    <dbReference type="NCBI Taxonomy" id="980116"/>
    <lineage>
        <taxon>Eukaryota</taxon>
        <taxon>Fungi</taxon>
        <taxon>Dikarya</taxon>
        <taxon>Basidiomycota</taxon>
        <taxon>Agaricomycotina</taxon>
        <taxon>Agaricomycetes</taxon>
        <taxon>Agaricomycetidae</taxon>
        <taxon>Agaricales</taxon>
        <taxon>Agaricineae</taxon>
        <taxon>Psathyrellaceae</taxon>
        <taxon>Ephemerocybe</taxon>
    </lineage>
</organism>
<accession>A0A8H6MEU6</accession>
<gene>
    <name evidence="2" type="ORF">DFP72DRAFT_38574</name>
</gene>
<keyword evidence="3" id="KW-1185">Reference proteome</keyword>
<dbReference type="Proteomes" id="UP000521943">
    <property type="component" value="Unassembled WGS sequence"/>
</dbReference>
<name>A0A8H6MEU6_9AGAR</name>
<feature type="compositionally biased region" description="Low complexity" evidence="1">
    <location>
        <begin position="62"/>
        <end position="79"/>
    </location>
</feature>
<feature type="region of interest" description="Disordered" evidence="1">
    <location>
        <begin position="1"/>
        <end position="213"/>
    </location>
</feature>